<dbReference type="PANTHER" id="PTHR33832">
    <property type="entry name" value="SERINE-TYPE ENDOPEPTIDASE INHIBITOR"/>
    <property type="match status" value="1"/>
</dbReference>
<keyword evidence="4" id="KW-1133">Transmembrane helix</keyword>
<evidence type="ECO:0000256" key="4">
    <source>
        <dbReference type="SAM" id="Phobius"/>
    </source>
</evidence>
<proteinExistence type="inferred from homology"/>
<dbReference type="InterPro" id="IPR003465">
    <property type="entry name" value="Prot_inh_I20"/>
</dbReference>
<dbReference type="AlphaFoldDB" id="A0A1J3ILC6"/>
<dbReference type="GO" id="GO:0004867">
    <property type="term" value="F:serine-type endopeptidase inhibitor activity"/>
    <property type="evidence" value="ECO:0007669"/>
    <property type="project" value="UniProtKB-KW"/>
</dbReference>
<gene>
    <name evidence="5" type="ORF">MP_TR3737_c0_g1_i1_g.10134</name>
</gene>
<keyword evidence="4" id="KW-0812">Transmembrane</keyword>
<organism evidence="5">
    <name type="scientific">Noccaea caerulescens</name>
    <name type="common">Alpine penny-cress</name>
    <name type="synonym">Thlaspi caerulescens</name>
    <dbReference type="NCBI Taxonomy" id="107243"/>
    <lineage>
        <taxon>Eukaryota</taxon>
        <taxon>Viridiplantae</taxon>
        <taxon>Streptophyta</taxon>
        <taxon>Embryophyta</taxon>
        <taxon>Tracheophyta</taxon>
        <taxon>Spermatophyta</taxon>
        <taxon>Magnoliopsida</taxon>
        <taxon>eudicotyledons</taxon>
        <taxon>Gunneridae</taxon>
        <taxon>Pentapetalae</taxon>
        <taxon>rosids</taxon>
        <taxon>malvids</taxon>
        <taxon>Brassicales</taxon>
        <taxon>Brassicaceae</taxon>
        <taxon>Coluteocarpeae</taxon>
        <taxon>Noccaea</taxon>
    </lineage>
</organism>
<comment type="similarity">
    <text evidence="1">Belongs to the protease inhibitor I20 (potato type II proteinase inhibitor) family.</text>
</comment>
<dbReference type="Pfam" id="PF02428">
    <property type="entry name" value="Prot_inhib_II"/>
    <property type="match status" value="1"/>
</dbReference>
<protein>
    <submittedName>
        <fullName evidence="5">Uncharacterized protein</fullName>
    </submittedName>
</protein>
<reference evidence="5" key="1">
    <citation type="submission" date="2016-07" db="EMBL/GenBank/DDBJ databases">
        <title>De novo transcriptome assembly of four accessions of the metal hyperaccumulator plant Noccaea caerulescens.</title>
        <authorList>
            <person name="Blande D."/>
            <person name="Halimaa P."/>
            <person name="Tervahauta A.I."/>
            <person name="Aarts M.G."/>
            <person name="Karenlampi S.O."/>
        </authorList>
    </citation>
    <scope>NUCLEOTIDE SEQUENCE</scope>
</reference>
<keyword evidence="4" id="KW-0472">Membrane</keyword>
<feature type="transmembrane region" description="Helical" evidence="4">
    <location>
        <begin position="21"/>
        <end position="41"/>
    </location>
</feature>
<dbReference type="SUPFAM" id="SSF100897">
    <property type="entry name" value="Plant proteinase inhibitors"/>
    <property type="match status" value="1"/>
</dbReference>
<evidence type="ECO:0000256" key="3">
    <source>
        <dbReference type="ARBA" id="ARBA00022900"/>
    </source>
</evidence>
<sequence>MYEPGEMKMIIPLESMATYKIWVMSLIIIGAVLVGGVIPGVTTTKTAIACPLYCLQVEYMTCLSSGDDKLPPRCNCCLAPKNCTLHLSDSTSIHCNK</sequence>
<dbReference type="PANTHER" id="PTHR33832:SF15">
    <property type="entry name" value="SERINE-TYPE ENDOPEPTIDASE INHIBITOR"/>
    <property type="match status" value="1"/>
</dbReference>
<evidence type="ECO:0000256" key="2">
    <source>
        <dbReference type="ARBA" id="ARBA00022690"/>
    </source>
</evidence>
<accession>A0A1J3ILC6</accession>
<keyword evidence="3" id="KW-0722">Serine protease inhibitor</keyword>
<name>A0A1J3ILC6_NOCCA</name>
<evidence type="ECO:0000256" key="1">
    <source>
        <dbReference type="ARBA" id="ARBA00007766"/>
    </source>
</evidence>
<evidence type="ECO:0000313" key="5">
    <source>
        <dbReference type="EMBL" id="JAU81163.1"/>
    </source>
</evidence>
<dbReference type="InterPro" id="IPR051391">
    <property type="entry name" value="Protease_inhibitor_I20"/>
</dbReference>
<keyword evidence="2" id="KW-0646">Protease inhibitor</keyword>
<dbReference type="EMBL" id="GEVM01024775">
    <property type="protein sequence ID" value="JAU81163.1"/>
    <property type="molecule type" value="Transcribed_RNA"/>
</dbReference>
<dbReference type="Gene3D" id="3.30.60.30">
    <property type="match status" value="1"/>
</dbReference>